<name>A0AAP5MDM4_9CYAN</name>
<dbReference type="Pfam" id="PF14107">
    <property type="entry name" value="DUF4280"/>
    <property type="match status" value="1"/>
</dbReference>
<gene>
    <name evidence="1" type="ORF">G7B40_040560</name>
</gene>
<dbReference type="AlphaFoldDB" id="A0AAP5MDM4"/>
<proteinExistence type="predicted"/>
<organism evidence="1 2">
    <name type="scientific">Aetokthonos hydrillicola Thurmond2011</name>
    <dbReference type="NCBI Taxonomy" id="2712845"/>
    <lineage>
        <taxon>Bacteria</taxon>
        <taxon>Bacillati</taxon>
        <taxon>Cyanobacteriota</taxon>
        <taxon>Cyanophyceae</taxon>
        <taxon>Nostocales</taxon>
        <taxon>Hapalosiphonaceae</taxon>
        <taxon>Aetokthonos</taxon>
    </lineage>
</organism>
<keyword evidence="2" id="KW-1185">Reference proteome</keyword>
<dbReference type="InterPro" id="IPR025460">
    <property type="entry name" value="DUF4280"/>
</dbReference>
<comment type="caution">
    <text evidence="1">The sequence shown here is derived from an EMBL/GenBank/DDBJ whole genome shotgun (WGS) entry which is preliminary data.</text>
</comment>
<reference evidence="2" key="1">
    <citation type="journal article" date="2021" name="Science">
        <title>Hunting the eagle killer: A cyanobacterial neurotoxin causes vacuolar myelinopathy.</title>
        <authorList>
            <person name="Breinlinger S."/>
            <person name="Phillips T.J."/>
            <person name="Haram B.N."/>
            <person name="Mares J."/>
            <person name="Martinez Yerena J.A."/>
            <person name="Hrouzek P."/>
            <person name="Sobotka R."/>
            <person name="Henderson W.M."/>
            <person name="Schmieder P."/>
            <person name="Williams S.M."/>
            <person name="Lauderdale J.D."/>
            <person name="Wilde H.D."/>
            <person name="Gerrin W."/>
            <person name="Kust A."/>
            <person name="Washington J.W."/>
            <person name="Wagner C."/>
            <person name="Geier B."/>
            <person name="Liebeke M."/>
            <person name="Enke H."/>
            <person name="Niedermeyer T.H.J."/>
            <person name="Wilde S.B."/>
        </authorList>
    </citation>
    <scope>NUCLEOTIDE SEQUENCE [LARGE SCALE GENOMIC DNA]</scope>
    <source>
        <strain evidence="2">Thurmond2011</strain>
    </source>
</reference>
<sequence length="130" mass="13334">MAKLVVMGAMLNCSFGITPSSLIVIPKGTPTIIEGKPAATIMDYAPIANIPPFGMCTSLANPTVASATAAAFGVLTPMPCVPVIPAPWVPGTPTFSINTPPALNDNCKCFCTWGGVIQITYPGQSLVSVP</sequence>
<evidence type="ECO:0000313" key="1">
    <source>
        <dbReference type="EMBL" id="MDR9900782.1"/>
    </source>
</evidence>
<dbReference type="Proteomes" id="UP000667802">
    <property type="component" value="Unassembled WGS sequence"/>
</dbReference>
<dbReference type="RefSeq" id="WP_208343034.1">
    <property type="nucleotide sequence ID" value="NZ_CAWQFN010000250.1"/>
</dbReference>
<accession>A0AAP5MDM4</accession>
<evidence type="ECO:0000313" key="2">
    <source>
        <dbReference type="Proteomes" id="UP000667802"/>
    </source>
</evidence>
<protein>
    <submittedName>
        <fullName evidence="1">DUF4280 domain-containing protein</fullName>
    </submittedName>
</protein>
<dbReference type="EMBL" id="JAALHA020000039">
    <property type="protein sequence ID" value="MDR9900782.1"/>
    <property type="molecule type" value="Genomic_DNA"/>
</dbReference>